<evidence type="ECO:0000256" key="12">
    <source>
        <dbReference type="ARBA" id="ARBA00030240"/>
    </source>
</evidence>
<keyword evidence="5" id="KW-0963">Cytoplasm</keyword>
<dbReference type="GO" id="GO:0004197">
    <property type="term" value="F:cysteine-type endopeptidase activity"/>
    <property type="evidence" value="ECO:0007669"/>
    <property type="project" value="TreeGrafter"/>
</dbReference>
<dbReference type="PANTHER" id="PTHR22624">
    <property type="entry name" value="CYSTEINE PROTEASE ATG4"/>
    <property type="match status" value="1"/>
</dbReference>
<evidence type="ECO:0000256" key="13">
    <source>
        <dbReference type="SAM" id="MobiDB-lite"/>
    </source>
</evidence>
<evidence type="ECO:0000256" key="9">
    <source>
        <dbReference type="ARBA" id="ARBA00022927"/>
    </source>
</evidence>
<dbReference type="GO" id="GO:0000423">
    <property type="term" value="P:mitophagy"/>
    <property type="evidence" value="ECO:0007669"/>
    <property type="project" value="TreeGrafter"/>
</dbReference>
<feature type="compositionally biased region" description="Low complexity" evidence="13">
    <location>
        <begin position="666"/>
        <end position="687"/>
    </location>
</feature>
<dbReference type="STRING" id="686832.A0A0C3C1Z2"/>
<evidence type="ECO:0000313" key="15">
    <source>
        <dbReference type="EMBL" id="KIM37616.1"/>
    </source>
</evidence>
<reference evidence="15 16" key="1">
    <citation type="submission" date="2014-04" db="EMBL/GenBank/DDBJ databases">
        <authorList>
            <consortium name="DOE Joint Genome Institute"/>
            <person name="Kuo A."/>
            <person name="Gay G."/>
            <person name="Dore J."/>
            <person name="Kohler A."/>
            <person name="Nagy L.G."/>
            <person name="Floudas D."/>
            <person name="Copeland A."/>
            <person name="Barry K.W."/>
            <person name="Cichocki N."/>
            <person name="Veneault-Fourrey C."/>
            <person name="LaButti K."/>
            <person name="Lindquist E.A."/>
            <person name="Lipzen A."/>
            <person name="Lundell T."/>
            <person name="Morin E."/>
            <person name="Murat C."/>
            <person name="Sun H."/>
            <person name="Tunlid A."/>
            <person name="Henrissat B."/>
            <person name="Grigoriev I.V."/>
            <person name="Hibbett D.S."/>
            <person name="Martin F."/>
            <person name="Nordberg H.P."/>
            <person name="Cantor M.N."/>
            <person name="Hua S.X."/>
        </authorList>
    </citation>
    <scope>NUCLEOTIDE SEQUENCE [LARGE SCALE GENOMIC DNA]</scope>
    <source>
        <strain evidence="16">h7</strain>
    </source>
</reference>
<feature type="compositionally biased region" description="Acidic residues" evidence="13">
    <location>
        <begin position="878"/>
        <end position="921"/>
    </location>
</feature>
<feature type="region of interest" description="Disordered" evidence="13">
    <location>
        <begin position="774"/>
        <end position="800"/>
    </location>
</feature>
<feature type="compositionally biased region" description="Basic and acidic residues" evidence="13">
    <location>
        <begin position="691"/>
        <end position="719"/>
    </location>
</feature>
<evidence type="ECO:0000256" key="10">
    <source>
        <dbReference type="ARBA" id="ARBA00023006"/>
    </source>
</evidence>
<evidence type="ECO:0000256" key="7">
    <source>
        <dbReference type="ARBA" id="ARBA00022801"/>
    </source>
</evidence>
<feature type="region of interest" description="Disordered" evidence="13">
    <location>
        <begin position="259"/>
        <end position="304"/>
    </location>
</feature>
<evidence type="ECO:0000256" key="8">
    <source>
        <dbReference type="ARBA" id="ARBA00022807"/>
    </source>
</evidence>
<evidence type="ECO:0000259" key="14">
    <source>
        <dbReference type="Pfam" id="PF03416"/>
    </source>
</evidence>
<protein>
    <recommendedName>
        <fullName evidence="12">Autophagy-related protein 4</fullName>
    </recommendedName>
</protein>
<name>A0A0C3C1Z2_HEBCY</name>
<feature type="domain" description="Peptidase C54 catalytic" evidence="14">
    <location>
        <begin position="802"/>
        <end position="856"/>
    </location>
</feature>
<dbReference type="InterPro" id="IPR038765">
    <property type="entry name" value="Papain-like_cys_pep_sf"/>
</dbReference>
<keyword evidence="7" id="KW-0378">Hydrolase</keyword>
<gene>
    <name evidence="15" type="ORF">M413DRAFT_20270</name>
</gene>
<feature type="compositionally biased region" description="Low complexity" evidence="13">
    <location>
        <begin position="929"/>
        <end position="957"/>
    </location>
</feature>
<feature type="compositionally biased region" description="Gly residues" evidence="13">
    <location>
        <begin position="740"/>
        <end position="750"/>
    </location>
</feature>
<keyword evidence="4" id="KW-0813">Transport</keyword>
<evidence type="ECO:0000313" key="16">
    <source>
        <dbReference type="Proteomes" id="UP000053424"/>
    </source>
</evidence>
<dbReference type="SUPFAM" id="SSF54001">
    <property type="entry name" value="Cysteine proteinases"/>
    <property type="match status" value="2"/>
</dbReference>
<dbReference type="GO" id="GO:0000045">
    <property type="term" value="P:autophagosome assembly"/>
    <property type="evidence" value="ECO:0007669"/>
    <property type="project" value="TreeGrafter"/>
</dbReference>
<feature type="compositionally biased region" description="Polar residues" evidence="13">
    <location>
        <begin position="102"/>
        <end position="118"/>
    </location>
</feature>
<keyword evidence="9" id="KW-0653">Protein transport</keyword>
<accession>A0A0C3C1Z2</accession>
<feature type="compositionally biased region" description="Low complexity" evidence="13">
    <location>
        <begin position="123"/>
        <end position="134"/>
    </location>
</feature>
<dbReference type="Proteomes" id="UP000053424">
    <property type="component" value="Unassembled WGS sequence"/>
</dbReference>
<evidence type="ECO:0000256" key="1">
    <source>
        <dbReference type="ARBA" id="ARBA00004329"/>
    </source>
</evidence>
<evidence type="ECO:0000256" key="2">
    <source>
        <dbReference type="ARBA" id="ARBA00004496"/>
    </source>
</evidence>
<dbReference type="GO" id="GO:0035973">
    <property type="term" value="P:aggrephagy"/>
    <property type="evidence" value="ECO:0007669"/>
    <property type="project" value="TreeGrafter"/>
</dbReference>
<organism evidence="15 16">
    <name type="scientific">Hebeloma cylindrosporum</name>
    <dbReference type="NCBI Taxonomy" id="76867"/>
    <lineage>
        <taxon>Eukaryota</taxon>
        <taxon>Fungi</taxon>
        <taxon>Dikarya</taxon>
        <taxon>Basidiomycota</taxon>
        <taxon>Agaricomycotina</taxon>
        <taxon>Agaricomycetes</taxon>
        <taxon>Agaricomycetidae</taxon>
        <taxon>Agaricales</taxon>
        <taxon>Agaricineae</taxon>
        <taxon>Hymenogastraceae</taxon>
        <taxon>Hebeloma</taxon>
    </lineage>
</organism>
<feature type="compositionally biased region" description="Polar residues" evidence="13">
    <location>
        <begin position="151"/>
        <end position="163"/>
    </location>
</feature>
<dbReference type="GO" id="GO:0000407">
    <property type="term" value="C:phagophore assembly site"/>
    <property type="evidence" value="ECO:0007669"/>
    <property type="project" value="UniProtKB-SubCell"/>
</dbReference>
<dbReference type="GO" id="GO:0034727">
    <property type="term" value="P:piecemeal microautophagy of the nucleus"/>
    <property type="evidence" value="ECO:0007669"/>
    <property type="project" value="TreeGrafter"/>
</dbReference>
<dbReference type="EMBL" id="KN831796">
    <property type="protein sequence ID" value="KIM37616.1"/>
    <property type="molecule type" value="Genomic_DNA"/>
</dbReference>
<feature type="compositionally biased region" description="Low complexity" evidence="13">
    <location>
        <begin position="1137"/>
        <end position="1161"/>
    </location>
</feature>
<feature type="region of interest" description="Disordered" evidence="13">
    <location>
        <begin position="868"/>
        <end position="1215"/>
    </location>
</feature>
<sequence length="1215" mass="132128">MSGKNSRHTPSPSPASPPVSQTPSKLPRFLQKQGRDRSKSVTDPGPAASPSTSSIASSSTSPSPEPYHQSFTLSKPRKTSKFLSINRDKDREEKARKAAEISASTDNYSATNNGNTSVDMDEPPVIVEPVNIPRPRTRSERPANSAPEPNHIQTLYSSTSSTSRIGDLPTRLSGWFTHTFSTSSSDLSLPNLIQQNSPKGKGPSALLTAAKNGKGHLDKAMRYLLDSDATPDRCTDPIWLLGVQHPGYEPPLPLLPNVVQTNSGGGRHGSVSPNSFRSSTSSMASNADLSLSQSQGPSSSKHANPAANWPPVFYIDFTSRIWLTYRSQFSTPIKDTRLADLAGDNWEAVVNSPTTVKTRPWNWGAEKTWTSDTGWGCMLRTGQSLLANALVHMHLGRDWRRPPYPVQTADYAMYVQILTWFFDTPAPEAPFSVHRMALAGKELGTDVGQWFGPSVAAGAIRSLVQSYQECGLAVSVATDSTLYQSQVFAASHGDTSSRSPRRKHTTTWGDRPVLLLLGIRLGIEGVNPIYYETIKLLYTFPQSVGIAGGRPSSSYYFVGSQADNLFYLDPHNTRPAIPLRPPLTVNFEGRGRNPSPPSDGGGGRRRPGVPSGQPRTSTSSSRQQQQQHQQQHQQQQYQHHNQYHQRVPTSPSSVKTGSSNFSYHAPVSPSPLQQQFSSSSADSGSSGYVTREYEHEHEHNTHEHQHERNTHEHEHEHSRSPPPSYPGQHGRLRSASGSAGQVGLGGGAGRRGSSSEMDHRELMMGVNGGMGMGMGVGGGGDGNTSASGGLSGGNNNHHHHRGLDPLQLHYCTAYSAAELKTFHCERVRKMPMSGLDPSMLIGFLCRDEEDWRDFRRRVGELPRTIFSVQEEPPTWPSDSDDNMGLESISEPDDMDLDDDDEEVGSEEGEEIEVEVEVEDGGGEQFFDTHSGSAHSGSAHSGSARSGSASTSSASAASNRDGGGERRSEEVDTEEDSVDPLTPGPTSRFDIIDPPSRRKRNESEKEKEKKEDGDEDDDDDRRELDFRADDDDVEGFGVVDDDDGGHDDDDIEDDWVDPSVPTPTPTRGPPPVPVKDKDPSPSPPSSSNVPPLATSKSVGGSSSKYVGGGGAASGGKSKKTKKQIPVPVPAVRLPLSSQQRQQQHHQYQQQHQRQQQQYQQQQEHYPFPVTPVDDPSLAPGDRVRSSSTKGKRMHTARARDGGRTQSGGVKGILTDD</sequence>
<feature type="compositionally biased region" description="Low complexity" evidence="13">
    <location>
        <begin position="623"/>
        <end position="640"/>
    </location>
</feature>
<feature type="compositionally biased region" description="Basic and acidic residues" evidence="13">
    <location>
        <begin position="86"/>
        <end position="99"/>
    </location>
</feature>
<dbReference type="GO" id="GO:0016485">
    <property type="term" value="P:protein processing"/>
    <property type="evidence" value="ECO:0007669"/>
    <property type="project" value="TreeGrafter"/>
</dbReference>
<feature type="compositionally biased region" description="Low complexity" evidence="13">
    <location>
        <begin position="1084"/>
        <end position="1104"/>
    </location>
</feature>
<evidence type="ECO:0000256" key="4">
    <source>
        <dbReference type="ARBA" id="ARBA00022448"/>
    </source>
</evidence>
<feature type="compositionally biased region" description="Pro residues" evidence="13">
    <location>
        <begin position="1059"/>
        <end position="1072"/>
    </location>
</feature>
<comment type="subcellular location">
    <subcellularLocation>
        <location evidence="2">Cytoplasm</location>
    </subcellularLocation>
    <subcellularLocation>
        <location evidence="1">Preautophagosomal structure</location>
    </subcellularLocation>
</comment>
<feature type="region of interest" description="Disordered" evidence="13">
    <location>
        <begin position="577"/>
        <end position="757"/>
    </location>
</feature>
<keyword evidence="8" id="KW-0788">Thiol protease</keyword>
<keyword evidence="6" id="KW-0645">Protease</keyword>
<feature type="region of interest" description="Disordered" evidence="13">
    <location>
        <begin position="1"/>
        <end position="163"/>
    </location>
</feature>
<keyword evidence="10" id="KW-0072">Autophagy</keyword>
<comment type="similarity">
    <text evidence="3">Belongs to the peptidase C54 family.</text>
</comment>
<proteinExistence type="inferred from homology"/>
<dbReference type="Pfam" id="PF03416">
    <property type="entry name" value="Peptidase_C54"/>
    <property type="match status" value="2"/>
</dbReference>
<dbReference type="InterPro" id="IPR046792">
    <property type="entry name" value="Peptidase_C54_cat"/>
</dbReference>
<feature type="domain" description="Peptidase C54 catalytic" evidence="14">
    <location>
        <begin position="313"/>
        <end position="644"/>
    </location>
</feature>
<feature type="compositionally biased region" description="Basic and acidic residues" evidence="13">
    <location>
        <begin position="1000"/>
        <end position="1011"/>
    </location>
</feature>
<evidence type="ECO:0000256" key="6">
    <source>
        <dbReference type="ARBA" id="ARBA00022670"/>
    </source>
</evidence>
<dbReference type="GO" id="GO:0019786">
    <property type="term" value="F:protein-phosphatidylethanolamide deconjugating activity"/>
    <property type="evidence" value="ECO:0007669"/>
    <property type="project" value="InterPro"/>
</dbReference>
<feature type="compositionally biased region" description="Low complexity" evidence="13">
    <location>
        <begin position="289"/>
        <end position="300"/>
    </location>
</feature>
<evidence type="ECO:0000256" key="5">
    <source>
        <dbReference type="ARBA" id="ARBA00022490"/>
    </source>
</evidence>
<feature type="compositionally biased region" description="Polar residues" evidence="13">
    <location>
        <begin position="271"/>
        <end position="288"/>
    </location>
</feature>
<dbReference type="GO" id="GO:0015031">
    <property type="term" value="P:protein transport"/>
    <property type="evidence" value="ECO:0007669"/>
    <property type="project" value="UniProtKB-KW"/>
</dbReference>
<feature type="compositionally biased region" description="Acidic residues" evidence="13">
    <location>
        <begin position="1027"/>
        <end position="1055"/>
    </location>
</feature>
<dbReference type="OrthoDB" id="2960936at2759"/>
<reference evidence="16" key="2">
    <citation type="submission" date="2015-01" db="EMBL/GenBank/DDBJ databases">
        <title>Evolutionary Origins and Diversification of the Mycorrhizal Mutualists.</title>
        <authorList>
            <consortium name="DOE Joint Genome Institute"/>
            <consortium name="Mycorrhizal Genomics Consortium"/>
            <person name="Kohler A."/>
            <person name="Kuo A."/>
            <person name="Nagy L.G."/>
            <person name="Floudas D."/>
            <person name="Copeland A."/>
            <person name="Barry K.W."/>
            <person name="Cichocki N."/>
            <person name="Veneault-Fourrey C."/>
            <person name="LaButti K."/>
            <person name="Lindquist E.A."/>
            <person name="Lipzen A."/>
            <person name="Lundell T."/>
            <person name="Morin E."/>
            <person name="Murat C."/>
            <person name="Riley R."/>
            <person name="Ohm R."/>
            <person name="Sun H."/>
            <person name="Tunlid A."/>
            <person name="Henrissat B."/>
            <person name="Grigoriev I.V."/>
            <person name="Hibbett D.S."/>
            <person name="Martin F."/>
        </authorList>
    </citation>
    <scope>NUCLEOTIDE SEQUENCE [LARGE SCALE GENOMIC DNA]</scope>
    <source>
        <strain evidence="16">h7</strain>
    </source>
</reference>
<dbReference type="AlphaFoldDB" id="A0A0C3C1Z2"/>
<dbReference type="PANTHER" id="PTHR22624:SF49">
    <property type="entry name" value="CYSTEINE PROTEASE"/>
    <property type="match status" value="1"/>
</dbReference>
<feature type="compositionally biased region" description="Polar residues" evidence="13">
    <location>
        <begin position="647"/>
        <end position="662"/>
    </location>
</feature>
<keyword evidence="16" id="KW-1185">Reference proteome</keyword>
<dbReference type="HOGENOM" id="CLU_005225_0_0_1"/>
<dbReference type="InterPro" id="IPR005078">
    <property type="entry name" value="Peptidase_C54"/>
</dbReference>
<evidence type="ECO:0000256" key="11">
    <source>
        <dbReference type="ARBA" id="ARBA00029362"/>
    </source>
</evidence>
<feature type="compositionally biased region" description="Low complexity" evidence="13">
    <location>
        <begin position="46"/>
        <end position="62"/>
    </location>
</feature>
<evidence type="ECO:0000256" key="3">
    <source>
        <dbReference type="ARBA" id="ARBA00010958"/>
    </source>
</evidence>
<comment type="catalytic activity">
    <reaction evidence="11">
        <text>[protein]-C-terminal L-amino acid-glycyl-phosphatidylethanolamide + H2O = [protein]-C-terminal L-amino acid-glycine + a 1,2-diacyl-sn-glycero-3-phosphoethanolamine</text>
        <dbReference type="Rhea" id="RHEA:67548"/>
        <dbReference type="Rhea" id="RHEA-COMP:17323"/>
        <dbReference type="Rhea" id="RHEA-COMP:17324"/>
        <dbReference type="ChEBI" id="CHEBI:15377"/>
        <dbReference type="ChEBI" id="CHEBI:64612"/>
        <dbReference type="ChEBI" id="CHEBI:172940"/>
        <dbReference type="ChEBI" id="CHEBI:172941"/>
    </reaction>
    <physiologicalReaction direction="left-to-right" evidence="11">
        <dbReference type="Rhea" id="RHEA:67549"/>
    </physiologicalReaction>
</comment>